<dbReference type="Pfam" id="PF05016">
    <property type="entry name" value="ParE_toxin"/>
    <property type="match status" value="1"/>
</dbReference>
<dbReference type="InterPro" id="IPR035093">
    <property type="entry name" value="RelE/ParE_toxin_dom_sf"/>
</dbReference>
<proteinExistence type="predicted"/>
<name>A0A329YH11_RHITR</name>
<evidence type="ECO:0000313" key="2">
    <source>
        <dbReference type="EMBL" id="RAX41112.1"/>
    </source>
</evidence>
<organism evidence="2 3">
    <name type="scientific">Rhizobium tropici</name>
    <dbReference type="NCBI Taxonomy" id="398"/>
    <lineage>
        <taxon>Bacteria</taxon>
        <taxon>Pseudomonadati</taxon>
        <taxon>Pseudomonadota</taxon>
        <taxon>Alphaproteobacteria</taxon>
        <taxon>Hyphomicrobiales</taxon>
        <taxon>Rhizobiaceae</taxon>
        <taxon>Rhizobium/Agrobacterium group</taxon>
        <taxon>Rhizobium</taxon>
    </lineage>
</organism>
<dbReference type="AlphaFoldDB" id="A0A329YH11"/>
<evidence type="ECO:0000313" key="3">
    <source>
        <dbReference type="Proteomes" id="UP000251205"/>
    </source>
</evidence>
<evidence type="ECO:0000256" key="1">
    <source>
        <dbReference type="ARBA" id="ARBA00022649"/>
    </source>
</evidence>
<reference evidence="2 3" key="1">
    <citation type="submission" date="2018-06" db="EMBL/GenBank/DDBJ databases">
        <title>Whole Genome Sequence of an efficient microsymbiont, Rhizobium tropici.</title>
        <authorList>
            <person name="Srinivasan R."/>
            <person name="Singh H.V."/>
            <person name="Srivastava R."/>
            <person name="Kumari B."/>
            <person name="Radhakrishna A."/>
        </authorList>
    </citation>
    <scope>NUCLEOTIDE SEQUENCE [LARGE SCALE GENOMIC DNA]</scope>
    <source>
        <strain evidence="2 3">IGFRI Rhizo-19</strain>
    </source>
</reference>
<keyword evidence="1" id="KW-1277">Toxin-antitoxin system</keyword>
<dbReference type="InterPro" id="IPR007712">
    <property type="entry name" value="RelE/ParE_toxin"/>
</dbReference>
<protein>
    <submittedName>
        <fullName evidence="2">Type II toxin-antitoxin system RelE/ParE family toxin</fullName>
    </submittedName>
</protein>
<dbReference type="Proteomes" id="UP000251205">
    <property type="component" value="Unassembled WGS sequence"/>
</dbReference>
<dbReference type="OrthoDB" id="9814952at2"/>
<sequence length="105" mass="12065">MKYKIVLHKQAQAELRDLYRDLASVERAGPTVAWGYVRGIRQFIEELATFPKRGTVRDNLIPGLRIIGYRRSVSIAFVVEETEVLVLGIFYAGRDITTEILQERL</sequence>
<accession>A0A329YH11</accession>
<comment type="caution">
    <text evidence="2">The sequence shown here is derived from an EMBL/GenBank/DDBJ whole genome shotgun (WGS) entry which is preliminary data.</text>
</comment>
<dbReference type="RefSeq" id="WP_112342216.1">
    <property type="nucleotide sequence ID" value="NZ_QMKK01000033.1"/>
</dbReference>
<dbReference type="Gene3D" id="3.30.2310.20">
    <property type="entry name" value="RelE-like"/>
    <property type="match status" value="1"/>
</dbReference>
<gene>
    <name evidence="2" type="ORF">DQ393_13120</name>
</gene>
<dbReference type="EMBL" id="QMKK01000033">
    <property type="protein sequence ID" value="RAX41112.1"/>
    <property type="molecule type" value="Genomic_DNA"/>
</dbReference>